<evidence type="ECO:0000313" key="2">
    <source>
        <dbReference type="EMBL" id="GGF85088.1"/>
    </source>
</evidence>
<sequence>MRTPWITAMAMASTATMPGMLNIGWRVERRWGSEMSSTFPHIGVRAPDGNRKGAADNRS</sequence>
<evidence type="ECO:0000256" key="1">
    <source>
        <dbReference type="SAM" id="MobiDB-lite"/>
    </source>
</evidence>
<dbReference type="AlphaFoldDB" id="A0A917FI93"/>
<gene>
    <name evidence="2" type="ORF">GCM10007301_51250</name>
</gene>
<name>A0A917FI93_9HYPH</name>
<evidence type="ECO:0000313" key="3">
    <source>
        <dbReference type="Proteomes" id="UP000606044"/>
    </source>
</evidence>
<feature type="region of interest" description="Disordered" evidence="1">
    <location>
        <begin position="38"/>
        <end position="59"/>
    </location>
</feature>
<comment type="caution">
    <text evidence="2">The sequence shown here is derived from an EMBL/GenBank/DDBJ whole genome shotgun (WGS) entry which is preliminary data.</text>
</comment>
<organism evidence="2 3">
    <name type="scientific">Azorhizobium oxalatiphilum</name>
    <dbReference type="NCBI Taxonomy" id="980631"/>
    <lineage>
        <taxon>Bacteria</taxon>
        <taxon>Pseudomonadati</taxon>
        <taxon>Pseudomonadota</taxon>
        <taxon>Alphaproteobacteria</taxon>
        <taxon>Hyphomicrobiales</taxon>
        <taxon>Xanthobacteraceae</taxon>
        <taxon>Azorhizobium</taxon>
    </lineage>
</organism>
<accession>A0A917FI93</accession>
<reference evidence="2" key="2">
    <citation type="submission" date="2020-09" db="EMBL/GenBank/DDBJ databases">
        <authorList>
            <person name="Sun Q."/>
            <person name="Sedlacek I."/>
        </authorList>
    </citation>
    <scope>NUCLEOTIDE SEQUENCE</scope>
    <source>
        <strain evidence="2">CCM 7897</strain>
    </source>
</reference>
<proteinExistence type="predicted"/>
<dbReference type="Proteomes" id="UP000606044">
    <property type="component" value="Unassembled WGS sequence"/>
</dbReference>
<protein>
    <submittedName>
        <fullName evidence="2">Uncharacterized protein</fullName>
    </submittedName>
</protein>
<feature type="compositionally biased region" description="Basic and acidic residues" evidence="1">
    <location>
        <begin position="48"/>
        <end position="59"/>
    </location>
</feature>
<reference evidence="2" key="1">
    <citation type="journal article" date="2014" name="Int. J. Syst. Evol. Microbiol.">
        <title>Complete genome sequence of Corynebacterium casei LMG S-19264T (=DSM 44701T), isolated from a smear-ripened cheese.</title>
        <authorList>
            <consortium name="US DOE Joint Genome Institute (JGI-PGF)"/>
            <person name="Walter F."/>
            <person name="Albersmeier A."/>
            <person name="Kalinowski J."/>
            <person name="Ruckert C."/>
        </authorList>
    </citation>
    <scope>NUCLEOTIDE SEQUENCE</scope>
    <source>
        <strain evidence="2">CCM 7897</strain>
    </source>
</reference>
<dbReference type="EMBL" id="BMCT01000010">
    <property type="protein sequence ID" value="GGF85088.1"/>
    <property type="molecule type" value="Genomic_DNA"/>
</dbReference>
<keyword evidence="3" id="KW-1185">Reference proteome</keyword>